<organism evidence="1 2">
    <name type="scientific">Holothuria leucospilota</name>
    <name type="common">Black long sea cucumber</name>
    <name type="synonym">Mertensiothuria leucospilota</name>
    <dbReference type="NCBI Taxonomy" id="206669"/>
    <lineage>
        <taxon>Eukaryota</taxon>
        <taxon>Metazoa</taxon>
        <taxon>Echinodermata</taxon>
        <taxon>Eleutherozoa</taxon>
        <taxon>Echinozoa</taxon>
        <taxon>Holothuroidea</taxon>
        <taxon>Aspidochirotacea</taxon>
        <taxon>Aspidochirotida</taxon>
        <taxon>Holothuriidae</taxon>
        <taxon>Holothuria</taxon>
    </lineage>
</organism>
<evidence type="ECO:0000313" key="2">
    <source>
        <dbReference type="Proteomes" id="UP001152320"/>
    </source>
</evidence>
<evidence type="ECO:0000313" key="1">
    <source>
        <dbReference type="EMBL" id="KAJ8018900.1"/>
    </source>
</evidence>
<dbReference type="PANTHER" id="PTHR46579:SF1">
    <property type="entry name" value="F5_8 TYPE C DOMAIN-CONTAINING PROTEIN"/>
    <property type="match status" value="1"/>
</dbReference>
<name>A0A9Q0YCJ5_HOLLE</name>
<comment type="caution">
    <text evidence="1">The sequence shown here is derived from an EMBL/GenBank/DDBJ whole genome shotgun (WGS) entry which is preliminary data.</text>
</comment>
<gene>
    <name evidence="1" type="ORF">HOLleu_42865</name>
</gene>
<protein>
    <submittedName>
        <fullName evidence="1">Uncharacterized protein</fullName>
    </submittedName>
</protein>
<keyword evidence="2" id="KW-1185">Reference proteome</keyword>
<dbReference type="OrthoDB" id="3263820at2759"/>
<dbReference type="EMBL" id="JAIZAY010000150">
    <property type="protein sequence ID" value="KAJ8018900.1"/>
    <property type="molecule type" value="Genomic_DNA"/>
</dbReference>
<dbReference type="Proteomes" id="UP001152320">
    <property type="component" value="Unassembled WGS sequence"/>
</dbReference>
<dbReference type="AlphaFoldDB" id="A0A9Q0YCJ5"/>
<dbReference type="PANTHER" id="PTHR46579">
    <property type="entry name" value="F5/8 TYPE C DOMAIN-CONTAINING PROTEIN-RELATED"/>
    <property type="match status" value="1"/>
</dbReference>
<sequence length="274" mass="31567">MKVLLQKPVVYCKLGYRSVRNKESESSIEDIYDGEIHKELRQEGKPLSNDDNLSYTFNSDGVPVFTSSKYSLWPIFLMIYEPAPKMRRYNLILAGVWCGKTKPNMVFLQKFVEAQVLATDVVRWKRNGDEVVSRCFAVVSMHQQGLRCRIQCNTVQFNGYYGCGLRYHPDKLCGGVVKYPIDVVEYNDREEHEMLTDMQTALEENRSVRGIKGPTPLIAMSNFPVVWGFPPDFMHCCLLGVTRQLAELWFSTPGEDFHRKSKVYGIDRQATMHN</sequence>
<proteinExistence type="predicted"/>
<reference evidence="1" key="1">
    <citation type="submission" date="2021-10" db="EMBL/GenBank/DDBJ databases">
        <title>Tropical sea cucumber genome reveals ecological adaptation and Cuvierian tubules defense mechanism.</title>
        <authorList>
            <person name="Chen T."/>
        </authorList>
    </citation>
    <scope>NUCLEOTIDE SEQUENCE</scope>
    <source>
        <strain evidence="1">Nanhai2018</strain>
        <tissue evidence="1">Muscle</tissue>
    </source>
</reference>
<accession>A0A9Q0YCJ5</accession>